<dbReference type="Pfam" id="PF01618">
    <property type="entry name" value="MotA_ExbB"/>
    <property type="match status" value="1"/>
</dbReference>
<evidence type="ECO:0000256" key="5">
    <source>
        <dbReference type="ARBA" id="ARBA00023136"/>
    </source>
</evidence>
<feature type="transmembrane region" description="Helical" evidence="7">
    <location>
        <begin position="132"/>
        <end position="153"/>
    </location>
</feature>
<sequence length="245" mass="25631">MIDLTSGLDRLRGLVELGGPVVAILILLSVIAGAVLIYKLVQFRRLGVGRHRAIRRGLDHWDGGAEARAISDFRESRNHLAPVLAQAAAARAGTAPAAAADMGPGTAPDLLKSRIEALAAVRLARLERGFRMLDSIAQIAPLLGLFGTVLGMIDAFRALQDAGSSVDPSILAGGIWVALMTTAVGLAVAMPSSLVLTWFETRVERERGLIEAAIETVFCPMGARVDSPAAQGAAPAPRTAGLHAH</sequence>
<dbReference type="Proteomes" id="UP000285908">
    <property type="component" value="Unassembled WGS sequence"/>
</dbReference>
<dbReference type="PANTHER" id="PTHR30625:SF11">
    <property type="entry name" value="MOTA_TOLQ_EXBB PROTON CHANNEL DOMAIN-CONTAINING PROTEIN"/>
    <property type="match status" value="1"/>
</dbReference>
<evidence type="ECO:0000256" key="4">
    <source>
        <dbReference type="ARBA" id="ARBA00022989"/>
    </source>
</evidence>
<keyword evidence="10" id="KW-1185">Reference proteome</keyword>
<evidence type="ECO:0000256" key="3">
    <source>
        <dbReference type="ARBA" id="ARBA00022692"/>
    </source>
</evidence>
<dbReference type="GO" id="GO:0005886">
    <property type="term" value="C:plasma membrane"/>
    <property type="evidence" value="ECO:0007669"/>
    <property type="project" value="UniProtKB-SubCell"/>
</dbReference>
<evidence type="ECO:0000256" key="1">
    <source>
        <dbReference type="ARBA" id="ARBA00004651"/>
    </source>
</evidence>
<keyword evidence="3 7" id="KW-0812">Transmembrane</keyword>
<evidence type="ECO:0000313" key="9">
    <source>
        <dbReference type="EMBL" id="RVV98558.1"/>
    </source>
</evidence>
<organism evidence="9 10">
    <name type="scientific">Mesobaculum littorinae</name>
    <dbReference type="NCBI Taxonomy" id="2486419"/>
    <lineage>
        <taxon>Bacteria</taxon>
        <taxon>Pseudomonadati</taxon>
        <taxon>Pseudomonadota</taxon>
        <taxon>Alphaproteobacteria</taxon>
        <taxon>Rhodobacterales</taxon>
        <taxon>Roseobacteraceae</taxon>
        <taxon>Mesobaculum</taxon>
    </lineage>
</organism>
<keyword evidence="6" id="KW-0813">Transport</keyword>
<feature type="domain" description="MotA/TolQ/ExbB proton channel" evidence="8">
    <location>
        <begin position="102"/>
        <end position="210"/>
    </location>
</feature>
<reference evidence="9 10" key="1">
    <citation type="submission" date="2018-11" db="EMBL/GenBank/DDBJ databases">
        <title>Mesobaculum littorinae gen. nov., sp. nov., isolated from Littorina scabra that represents a novel genus of the order Rhodobacteraceae.</title>
        <authorList>
            <person name="Li F."/>
        </authorList>
    </citation>
    <scope>NUCLEOTIDE SEQUENCE [LARGE SCALE GENOMIC DNA]</scope>
    <source>
        <strain evidence="9 10">M0103</strain>
    </source>
</reference>
<evidence type="ECO:0000256" key="7">
    <source>
        <dbReference type="SAM" id="Phobius"/>
    </source>
</evidence>
<name>A0A438AIR8_9RHOB</name>
<evidence type="ECO:0000313" key="10">
    <source>
        <dbReference type="Proteomes" id="UP000285908"/>
    </source>
</evidence>
<gene>
    <name evidence="9" type="ORF">EKE94_06485</name>
</gene>
<comment type="similarity">
    <text evidence="6">Belongs to the exbB/tolQ family.</text>
</comment>
<protein>
    <submittedName>
        <fullName evidence="9">MotA/TolQ/ExbB proton channel family protein</fullName>
    </submittedName>
</protein>
<dbReference type="EMBL" id="RQXX01000002">
    <property type="protein sequence ID" value="RVV98558.1"/>
    <property type="molecule type" value="Genomic_DNA"/>
</dbReference>
<keyword evidence="2" id="KW-1003">Cell membrane</keyword>
<proteinExistence type="inferred from homology"/>
<dbReference type="InterPro" id="IPR002898">
    <property type="entry name" value="MotA_ExbB_proton_chnl"/>
</dbReference>
<dbReference type="RefSeq" id="WP_127905790.1">
    <property type="nucleotide sequence ID" value="NZ_RQXX01000002.1"/>
</dbReference>
<feature type="transmembrane region" description="Helical" evidence="7">
    <location>
        <begin position="173"/>
        <end position="199"/>
    </location>
</feature>
<dbReference type="PANTHER" id="PTHR30625">
    <property type="entry name" value="PROTEIN TOLQ"/>
    <property type="match status" value="1"/>
</dbReference>
<comment type="subcellular location">
    <subcellularLocation>
        <location evidence="1">Cell membrane</location>
        <topology evidence="1">Multi-pass membrane protein</topology>
    </subcellularLocation>
    <subcellularLocation>
        <location evidence="6">Membrane</location>
        <topology evidence="6">Multi-pass membrane protein</topology>
    </subcellularLocation>
</comment>
<keyword evidence="6" id="KW-0653">Protein transport</keyword>
<dbReference type="GO" id="GO:0017038">
    <property type="term" value="P:protein import"/>
    <property type="evidence" value="ECO:0007669"/>
    <property type="project" value="TreeGrafter"/>
</dbReference>
<dbReference type="InterPro" id="IPR050790">
    <property type="entry name" value="ExbB/TolQ_transport"/>
</dbReference>
<comment type="caution">
    <text evidence="9">The sequence shown here is derived from an EMBL/GenBank/DDBJ whole genome shotgun (WGS) entry which is preliminary data.</text>
</comment>
<feature type="transmembrane region" description="Helical" evidence="7">
    <location>
        <begin position="20"/>
        <end position="41"/>
    </location>
</feature>
<accession>A0A438AIR8</accession>
<evidence type="ECO:0000256" key="2">
    <source>
        <dbReference type="ARBA" id="ARBA00022475"/>
    </source>
</evidence>
<evidence type="ECO:0000259" key="8">
    <source>
        <dbReference type="Pfam" id="PF01618"/>
    </source>
</evidence>
<dbReference type="AlphaFoldDB" id="A0A438AIR8"/>
<keyword evidence="5 7" id="KW-0472">Membrane</keyword>
<keyword evidence="4 7" id="KW-1133">Transmembrane helix</keyword>
<evidence type="ECO:0000256" key="6">
    <source>
        <dbReference type="RuleBase" id="RU004057"/>
    </source>
</evidence>
<dbReference type="OrthoDB" id="4045at2"/>